<dbReference type="InterPro" id="IPR012337">
    <property type="entry name" value="RNaseH-like_sf"/>
</dbReference>
<dbReference type="PANTHER" id="PTHR23272">
    <property type="entry name" value="BED FINGER-RELATED"/>
    <property type="match status" value="1"/>
</dbReference>
<evidence type="ECO:0000313" key="3">
    <source>
        <dbReference type="EMBL" id="KAE8657886.1"/>
    </source>
</evidence>
<feature type="region of interest" description="Disordered" evidence="1">
    <location>
        <begin position="1"/>
        <end position="28"/>
    </location>
</feature>
<dbReference type="AlphaFoldDB" id="A0A6A2X764"/>
<protein>
    <recommendedName>
        <fullName evidence="2">HAT C-terminal dimerisation domain-containing protein</fullName>
    </recommendedName>
</protein>
<dbReference type="Pfam" id="PF05699">
    <property type="entry name" value="Dimer_Tnp_hAT"/>
    <property type="match status" value="1"/>
</dbReference>
<reference evidence="3" key="1">
    <citation type="submission" date="2019-09" db="EMBL/GenBank/DDBJ databases">
        <title>Draft genome information of white flower Hibiscus syriacus.</title>
        <authorList>
            <person name="Kim Y.-M."/>
        </authorList>
    </citation>
    <scope>NUCLEOTIDE SEQUENCE [LARGE SCALE GENOMIC DNA]</scope>
    <source>
        <strain evidence="3">YM2019G1</strain>
    </source>
</reference>
<proteinExistence type="predicted"/>
<dbReference type="Proteomes" id="UP000436088">
    <property type="component" value="Unassembled WGS sequence"/>
</dbReference>
<comment type="caution">
    <text evidence="3">The sequence shown here is derived from an EMBL/GenBank/DDBJ whole genome shotgun (WGS) entry which is preliminary data.</text>
</comment>
<dbReference type="PANTHER" id="PTHR23272:SF52">
    <property type="entry name" value="ZINC FINGER BED DOMAIN-CONTAINING PROTEIN DAYSLEEPER"/>
    <property type="match status" value="1"/>
</dbReference>
<evidence type="ECO:0000256" key="1">
    <source>
        <dbReference type="SAM" id="MobiDB-lite"/>
    </source>
</evidence>
<dbReference type="GO" id="GO:0046983">
    <property type="term" value="F:protein dimerization activity"/>
    <property type="evidence" value="ECO:0007669"/>
    <property type="project" value="InterPro"/>
</dbReference>
<name>A0A6A2X764_HIBSY</name>
<dbReference type="InterPro" id="IPR008906">
    <property type="entry name" value="HATC_C_dom"/>
</dbReference>
<dbReference type="SUPFAM" id="SSF53098">
    <property type="entry name" value="Ribonuclease H-like"/>
    <property type="match status" value="1"/>
</dbReference>
<sequence length="152" mass="17216">MALPLPLTPTYAEGIAQDNGTTDESHQGNLLSDHGLTDFDVYILETSSQQMKSELDQYLEESLLPRVQEFGVFGWWKVNKMKYPTLSKIARDILSIPVSSVAPDSIFDITKKRLDEYRSSLRPETVEALICAKDWLHYGDSEVSNAIVKMEF</sequence>
<keyword evidence="4" id="KW-1185">Reference proteome</keyword>
<evidence type="ECO:0000259" key="2">
    <source>
        <dbReference type="Pfam" id="PF05699"/>
    </source>
</evidence>
<gene>
    <name evidence="3" type="ORF">F3Y22_tig00116976pilonHSYRG00038</name>
</gene>
<feature type="domain" description="HAT C-terminal dimerisation" evidence="2">
    <location>
        <begin position="54"/>
        <end position="136"/>
    </location>
</feature>
<dbReference type="EMBL" id="VEPZ02001749">
    <property type="protein sequence ID" value="KAE8657886.1"/>
    <property type="molecule type" value="Genomic_DNA"/>
</dbReference>
<feature type="compositionally biased region" description="Polar residues" evidence="1">
    <location>
        <begin position="18"/>
        <end position="28"/>
    </location>
</feature>
<accession>A0A6A2X764</accession>
<organism evidence="3 4">
    <name type="scientific">Hibiscus syriacus</name>
    <name type="common">Rose of Sharon</name>
    <dbReference type="NCBI Taxonomy" id="106335"/>
    <lineage>
        <taxon>Eukaryota</taxon>
        <taxon>Viridiplantae</taxon>
        <taxon>Streptophyta</taxon>
        <taxon>Embryophyta</taxon>
        <taxon>Tracheophyta</taxon>
        <taxon>Spermatophyta</taxon>
        <taxon>Magnoliopsida</taxon>
        <taxon>eudicotyledons</taxon>
        <taxon>Gunneridae</taxon>
        <taxon>Pentapetalae</taxon>
        <taxon>rosids</taxon>
        <taxon>malvids</taxon>
        <taxon>Malvales</taxon>
        <taxon>Malvaceae</taxon>
        <taxon>Malvoideae</taxon>
        <taxon>Hibiscus</taxon>
    </lineage>
</organism>
<evidence type="ECO:0000313" key="4">
    <source>
        <dbReference type="Proteomes" id="UP000436088"/>
    </source>
</evidence>